<dbReference type="InterPro" id="IPR025969">
    <property type="entry name" value="ABA_GPCR_dom"/>
</dbReference>
<evidence type="ECO:0000256" key="2">
    <source>
        <dbReference type="ARBA" id="ARBA00009478"/>
    </source>
</evidence>
<proteinExistence type="inferred from homology"/>
<dbReference type="GO" id="GO:0032580">
    <property type="term" value="C:Golgi cisterna membrane"/>
    <property type="evidence" value="ECO:0007669"/>
    <property type="project" value="TreeGrafter"/>
</dbReference>
<dbReference type="InterPro" id="IPR015672">
    <property type="entry name" value="GPHR/GTG"/>
</dbReference>
<evidence type="ECO:0000313" key="13">
    <source>
        <dbReference type="Proteomes" id="UP001153620"/>
    </source>
</evidence>
<evidence type="ECO:0000256" key="8">
    <source>
        <dbReference type="ARBA" id="ARBA00044702"/>
    </source>
</evidence>
<feature type="transmembrane region" description="Helical" evidence="9">
    <location>
        <begin position="7"/>
        <end position="26"/>
    </location>
</feature>
<dbReference type="Pfam" id="PF12430">
    <property type="entry name" value="ABA_GPCR"/>
    <property type="match status" value="1"/>
</dbReference>
<dbReference type="InterPro" id="IPR022535">
    <property type="entry name" value="Golgi_pH-regulator_cons_dom"/>
</dbReference>
<organism evidence="12 13">
    <name type="scientific">Chironomus riparius</name>
    <dbReference type="NCBI Taxonomy" id="315576"/>
    <lineage>
        <taxon>Eukaryota</taxon>
        <taxon>Metazoa</taxon>
        <taxon>Ecdysozoa</taxon>
        <taxon>Arthropoda</taxon>
        <taxon>Hexapoda</taxon>
        <taxon>Insecta</taxon>
        <taxon>Pterygota</taxon>
        <taxon>Neoptera</taxon>
        <taxon>Endopterygota</taxon>
        <taxon>Diptera</taxon>
        <taxon>Nematocera</taxon>
        <taxon>Chironomoidea</taxon>
        <taxon>Chironomidae</taxon>
        <taxon>Chironominae</taxon>
        <taxon>Chironomus</taxon>
    </lineage>
</organism>
<dbReference type="PANTHER" id="PTHR15948">
    <property type="entry name" value="G-PROTEIN COUPLED RECEPTOR 89-RELATED"/>
    <property type="match status" value="1"/>
</dbReference>
<reference evidence="12" key="1">
    <citation type="submission" date="2022-01" db="EMBL/GenBank/DDBJ databases">
        <authorList>
            <person name="King R."/>
        </authorList>
    </citation>
    <scope>NUCLEOTIDE SEQUENCE</scope>
</reference>
<dbReference type="OrthoDB" id="264392at2759"/>
<feature type="domain" description="Abscisic acid G-protein coupled receptor-like" evidence="10">
    <location>
        <begin position="275"/>
        <end position="442"/>
    </location>
</feature>
<comment type="catalytic activity">
    <reaction evidence="6">
        <text>iodide(out) = iodide(in)</text>
        <dbReference type="Rhea" id="RHEA:66324"/>
        <dbReference type="ChEBI" id="CHEBI:16382"/>
    </reaction>
</comment>
<dbReference type="GO" id="GO:0008308">
    <property type="term" value="F:voltage-gated monoatomic anion channel activity"/>
    <property type="evidence" value="ECO:0007669"/>
    <property type="project" value="TreeGrafter"/>
</dbReference>
<accession>A0A9N9S241</accession>
<feature type="transmembrane region" description="Helical" evidence="9">
    <location>
        <begin position="146"/>
        <end position="167"/>
    </location>
</feature>
<comment type="similarity">
    <text evidence="2">Belongs to the Golgi pH regulator (TC 1.A.38) family.</text>
</comment>
<dbReference type="Proteomes" id="UP001153620">
    <property type="component" value="Chromosome 3"/>
</dbReference>
<evidence type="ECO:0000256" key="7">
    <source>
        <dbReference type="ARBA" id="ARBA00035085"/>
    </source>
</evidence>
<evidence type="ECO:0000259" key="10">
    <source>
        <dbReference type="Pfam" id="PF12430"/>
    </source>
</evidence>
<dbReference type="EMBL" id="OU895879">
    <property type="protein sequence ID" value="CAG9807208.1"/>
    <property type="molecule type" value="Genomic_DNA"/>
</dbReference>
<dbReference type="GO" id="GO:0051452">
    <property type="term" value="P:intracellular pH reduction"/>
    <property type="evidence" value="ECO:0007669"/>
    <property type="project" value="TreeGrafter"/>
</dbReference>
<feature type="domain" description="Golgi pH regulator conserved" evidence="11">
    <location>
        <begin position="141"/>
        <end position="207"/>
    </location>
</feature>
<dbReference type="Pfam" id="PF12537">
    <property type="entry name" value="GPHR_N"/>
    <property type="match status" value="1"/>
</dbReference>
<sequence>MTFLEDTAIILVSQVIFFIGGLIFFVKQLFKNYEVKKISVQLIFSFTFALSLTLFELIIFEIMDILQQSSRLFYWRMSLVSILIMVVAVIPYYIAHSLISNLRLFQRYSTAFTLILWLFFLYCFWRLGDKFPVLSVNISMFSIEQGISRIGVIGVTVMAILSGFGAINFPFTNMNYFIHPVTQNDVINTERRLFQTIDMILAKKKRIALEKKNRQKNPNTTKNSFWGLLTSVTKSSGSENIGQLRLEISGLEELSRQLFLELNDMKNMQERQKWSSTWQGKYFNFLGLFFSFYCVYKIFMCIINIIFDRVGKKDAVTRGIEIAVHWLGFEFDIAFWSQHISFFLVGCIVVTSIRGLLITLTKFFYTISSSRSSNVIVLILAQLMGMYFCSSVLLLRMNMPQEYRVIISQVLSGLQFNFFHRWFDVIFLLSALSSIFLLFIIRKPLVMTENSSTTTYDHSN</sequence>
<evidence type="ECO:0008006" key="14">
    <source>
        <dbReference type="Google" id="ProtNLM"/>
    </source>
</evidence>
<evidence type="ECO:0000256" key="3">
    <source>
        <dbReference type="ARBA" id="ARBA00022692"/>
    </source>
</evidence>
<evidence type="ECO:0000313" key="12">
    <source>
        <dbReference type="EMBL" id="CAG9807208.1"/>
    </source>
</evidence>
<keyword evidence="5 9" id="KW-0472">Membrane</keyword>
<protein>
    <recommendedName>
        <fullName evidence="14">Golgi pH regulator</fullName>
    </recommendedName>
</protein>
<feature type="transmembrane region" description="Helical" evidence="9">
    <location>
        <begin position="72"/>
        <end position="94"/>
    </location>
</feature>
<feature type="transmembrane region" description="Helical" evidence="9">
    <location>
        <begin position="106"/>
        <end position="125"/>
    </location>
</feature>
<evidence type="ECO:0000259" key="11">
    <source>
        <dbReference type="Pfam" id="PF12537"/>
    </source>
</evidence>
<dbReference type="AlphaFoldDB" id="A0A9N9S241"/>
<evidence type="ECO:0000256" key="5">
    <source>
        <dbReference type="ARBA" id="ARBA00023136"/>
    </source>
</evidence>
<reference evidence="12" key="2">
    <citation type="submission" date="2022-10" db="EMBL/GenBank/DDBJ databases">
        <authorList>
            <consortium name="ENA_rothamsted_submissions"/>
            <consortium name="culmorum"/>
            <person name="King R."/>
        </authorList>
    </citation>
    <scope>NUCLEOTIDE SEQUENCE</scope>
</reference>
<evidence type="ECO:0000256" key="4">
    <source>
        <dbReference type="ARBA" id="ARBA00022989"/>
    </source>
</evidence>
<keyword evidence="13" id="KW-1185">Reference proteome</keyword>
<keyword evidence="4 9" id="KW-1133">Transmembrane helix</keyword>
<evidence type="ECO:0000256" key="6">
    <source>
        <dbReference type="ARBA" id="ARBA00024145"/>
    </source>
</evidence>
<evidence type="ECO:0000256" key="9">
    <source>
        <dbReference type="SAM" id="Phobius"/>
    </source>
</evidence>
<feature type="transmembrane region" description="Helical" evidence="9">
    <location>
        <begin position="377"/>
        <end position="399"/>
    </location>
</feature>
<dbReference type="PANTHER" id="PTHR15948:SF0">
    <property type="entry name" value="GOLGI PH REGULATOR A-RELATED"/>
    <property type="match status" value="1"/>
</dbReference>
<keyword evidence="3 9" id="KW-0812">Transmembrane</keyword>
<feature type="transmembrane region" description="Helical" evidence="9">
    <location>
        <begin position="282"/>
        <end position="307"/>
    </location>
</feature>
<feature type="transmembrane region" description="Helical" evidence="9">
    <location>
        <begin position="342"/>
        <end position="365"/>
    </location>
</feature>
<gene>
    <name evidence="12" type="ORF">CHIRRI_LOCUS10057</name>
</gene>
<feature type="transmembrane region" description="Helical" evidence="9">
    <location>
        <begin position="419"/>
        <end position="441"/>
    </location>
</feature>
<comment type="catalytic activity">
    <reaction evidence="7">
        <text>bromide(in) = bromide(out)</text>
        <dbReference type="Rhea" id="RHEA:75383"/>
        <dbReference type="ChEBI" id="CHEBI:15858"/>
    </reaction>
</comment>
<feature type="transmembrane region" description="Helical" evidence="9">
    <location>
        <begin position="38"/>
        <end position="60"/>
    </location>
</feature>
<evidence type="ECO:0000256" key="1">
    <source>
        <dbReference type="ARBA" id="ARBA00004141"/>
    </source>
</evidence>
<comment type="catalytic activity">
    <reaction evidence="8">
        <text>fluoride(in) = fluoride(out)</text>
        <dbReference type="Rhea" id="RHEA:76159"/>
        <dbReference type="ChEBI" id="CHEBI:17051"/>
    </reaction>
</comment>
<comment type="subcellular location">
    <subcellularLocation>
        <location evidence="1">Membrane</location>
        <topology evidence="1">Multi-pass membrane protein</topology>
    </subcellularLocation>
</comment>
<name>A0A9N9S241_9DIPT</name>